<keyword evidence="3" id="KW-1185">Reference proteome</keyword>
<dbReference type="Gene3D" id="3.30.30.10">
    <property type="entry name" value="Knottin, scorpion toxin-like"/>
    <property type="match status" value="1"/>
</dbReference>
<evidence type="ECO:0000313" key="2">
    <source>
        <dbReference type="EMBL" id="CAL4982741.1"/>
    </source>
</evidence>
<sequence length="94" mass="10220">MAPSPRKTAAAAAVLLLIILTFESSESRWGYCNDHLSGSYKGVCWGSANDADCSDACFNESIDNYSGKCYFFQCWCYSKCDSKIVAPAGSPIRP</sequence>
<dbReference type="InterPro" id="IPR036574">
    <property type="entry name" value="Scorpion_toxin-like_sf"/>
</dbReference>
<proteinExistence type="predicted"/>
<dbReference type="AlphaFoldDB" id="A0ABC9AM31"/>
<name>A0ABC9AM31_9POAL</name>
<dbReference type="EMBL" id="OZ075132">
    <property type="protein sequence ID" value="CAL4982741.1"/>
    <property type="molecule type" value="Genomic_DNA"/>
</dbReference>
<dbReference type="SUPFAM" id="SSF57095">
    <property type="entry name" value="Scorpion toxin-like"/>
    <property type="match status" value="1"/>
</dbReference>
<protein>
    <recommendedName>
        <fullName evidence="4">Knottin scorpion toxin-like domain-containing protein</fullName>
    </recommendedName>
</protein>
<evidence type="ECO:0000313" key="3">
    <source>
        <dbReference type="Proteomes" id="UP001497457"/>
    </source>
</evidence>
<gene>
    <name evidence="2" type="ORF">URODEC1_LOCUS56758</name>
</gene>
<dbReference type="Proteomes" id="UP001497457">
    <property type="component" value="Chromosome 22rd"/>
</dbReference>
<feature type="chain" id="PRO_5044780673" description="Knottin scorpion toxin-like domain-containing protein" evidence="1">
    <location>
        <begin position="28"/>
        <end position="94"/>
    </location>
</feature>
<reference evidence="2 3" key="2">
    <citation type="submission" date="2024-10" db="EMBL/GenBank/DDBJ databases">
        <authorList>
            <person name="Ryan C."/>
        </authorList>
    </citation>
    <scope>NUCLEOTIDE SEQUENCE [LARGE SCALE GENOMIC DNA]</scope>
</reference>
<keyword evidence="1" id="KW-0732">Signal</keyword>
<feature type="signal peptide" evidence="1">
    <location>
        <begin position="1"/>
        <end position="27"/>
    </location>
</feature>
<evidence type="ECO:0008006" key="4">
    <source>
        <dbReference type="Google" id="ProtNLM"/>
    </source>
</evidence>
<accession>A0ABC9AM31</accession>
<organism evidence="2 3">
    <name type="scientific">Urochloa decumbens</name>
    <dbReference type="NCBI Taxonomy" id="240449"/>
    <lineage>
        <taxon>Eukaryota</taxon>
        <taxon>Viridiplantae</taxon>
        <taxon>Streptophyta</taxon>
        <taxon>Embryophyta</taxon>
        <taxon>Tracheophyta</taxon>
        <taxon>Spermatophyta</taxon>
        <taxon>Magnoliopsida</taxon>
        <taxon>Liliopsida</taxon>
        <taxon>Poales</taxon>
        <taxon>Poaceae</taxon>
        <taxon>PACMAD clade</taxon>
        <taxon>Panicoideae</taxon>
        <taxon>Panicodae</taxon>
        <taxon>Paniceae</taxon>
        <taxon>Melinidinae</taxon>
        <taxon>Urochloa</taxon>
    </lineage>
</organism>
<evidence type="ECO:0000256" key="1">
    <source>
        <dbReference type="SAM" id="SignalP"/>
    </source>
</evidence>
<reference evidence="3" key="1">
    <citation type="submission" date="2024-06" db="EMBL/GenBank/DDBJ databases">
        <authorList>
            <person name="Ryan C."/>
        </authorList>
    </citation>
    <scope>NUCLEOTIDE SEQUENCE [LARGE SCALE GENOMIC DNA]</scope>
</reference>